<reference evidence="5 6" key="1">
    <citation type="submission" date="2016-10" db="EMBL/GenBank/DDBJ databases">
        <authorList>
            <person name="de Groot N.N."/>
        </authorList>
    </citation>
    <scope>NUCLEOTIDE SEQUENCE [LARGE SCALE GENOMIC DNA]</scope>
    <source>
        <strain evidence="5 6">DSM 43067</strain>
    </source>
</reference>
<dbReference type="STRING" id="1993.SAMN04489713_11397"/>
<dbReference type="Proteomes" id="UP000183413">
    <property type="component" value="Unassembled WGS sequence"/>
</dbReference>
<dbReference type="InterPro" id="IPR020946">
    <property type="entry name" value="Flavin_mOase-like"/>
</dbReference>
<dbReference type="InterPro" id="IPR050982">
    <property type="entry name" value="Auxin_biosynth/cation_transpt"/>
</dbReference>
<protein>
    <submittedName>
        <fullName evidence="5">Predicted flavoprotein CzcO associated with the cation diffusion facilitator CzcD</fullName>
    </submittedName>
</protein>
<dbReference type="Pfam" id="PF13450">
    <property type="entry name" value="NAD_binding_8"/>
    <property type="match status" value="1"/>
</dbReference>
<accession>A0A1I5PD24</accession>
<keyword evidence="6" id="KW-1185">Reference proteome</keyword>
<evidence type="ECO:0000313" key="6">
    <source>
        <dbReference type="Proteomes" id="UP000183413"/>
    </source>
</evidence>
<gene>
    <name evidence="5" type="ORF">SAMN04489713_11397</name>
</gene>
<keyword evidence="4" id="KW-0560">Oxidoreductase</keyword>
<dbReference type="AlphaFoldDB" id="A0A1I5PD24"/>
<dbReference type="eggNOG" id="COG2072">
    <property type="taxonomic scope" value="Bacteria"/>
</dbReference>
<keyword evidence="3" id="KW-0274">FAD</keyword>
<dbReference type="EMBL" id="FOVH01000013">
    <property type="protein sequence ID" value="SFP32034.1"/>
    <property type="molecule type" value="Genomic_DNA"/>
</dbReference>
<keyword evidence="2" id="KW-0285">Flavoprotein</keyword>
<dbReference type="GO" id="GO:0050661">
    <property type="term" value="F:NADP binding"/>
    <property type="evidence" value="ECO:0007669"/>
    <property type="project" value="InterPro"/>
</dbReference>
<evidence type="ECO:0000256" key="2">
    <source>
        <dbReference type="ARBA" id="ARBA00022630"/>
    </source>
</evidence>
<dbReference type="PANTHER" id="PTHR43539">
    <property type="entry name" value="FLAVIN-BINDING MONOOXYGENASE-LIKE PROTEIN (AFU_ORTHOLOGUE AFUA_4G09220)"/>
    <property type="match status" value="1"/>
</dbReference>
<name>A0A1I5PD24_9ACTN</name>
<dbReference type="GO" id="GO:0004499">
    <property type="term" value="F:N,N-dimethylaniline monooxygenase activity"/>
    <property type="evidence" value="ECO:0007669"/>
    <property type="project" value="InterPro"/>
</dbReference>
<evidence type="ECO:0000256" key="3">
    <source>
        <dbReference type="ARBA" id="ARBA00022827"/>
    </source>
</evidence>
<proteinExistence type="inferred from homology"/>
<dbReference type="RefSeq" id="WP_075023235.1">
    <property type="nucleotide sequence ID" value="NZ_FOVH01000013.1"/>
</dbReference>
<sequence length="575" mass="62289">MTTTIATDWLTRFGDALERGADLSGLFAPECHWRDVVSFTGDLRTFSHTRAPAELSARQPRAKAANLRLAAGRTPPREVERNGVTCVEAIFEFDLAVGRGLGVVRLVPGPDGRCVARNLFTALEEIAGRPEPVGAHRPTGQADSSKFGGPNWLDRRHAAVAYADHDPDVLIVGAGQSGLALAARLGRLDVDALVVDAHERPGDNWRKRYHALTLHNAVWLNDLPYMPFPPTWPVFVPKDKLAGWFEAYVEAMEINFWGSSTFEHGAFDEATGTWEARIRRAGGGHRTLRPRHIVLATGVSGIPYRPDLPGLGDFGGRVLHSADYTGGTDHAGERVVIIGTGNSAHDIAQDLHANGAAVTMVQRNSTTVVSVDPSAALGDASYLTAPTLEDSDLIGLSVPYPDLVTGSKALTEAMREMDADLIAGLERAGFRTDYGEDGTGQQMKFMRRGGGYYLNVGCSELIISGAVGLAQFADTDRFVKEGLRMRDGSVLGADLVVLATGFHPQQENVRRLMGDAVADAVGPIWGYDDEGELRNMWRPTAQPGLWCTAGNFQMCRTYSKVLALQLRLALDRHST</sequence>
<organism evidence="5 6">
    <name type="scientific">Actinomadura madurae</name>
    <dbReference type="NCBI Taxonomy" id="1993"/>
    <lineage>
        <taxon>Bacteria</taxon>
        <taxon>Bacillati</taxon>
        <taxon>Actinomycetota</taxon>
        <taxon>Actinomycetes</taxon>
        <taxon>Streptosporangiales</taxon>
        <taxon>Thermomonosporaceae</taxon>
        <taxon>Actinomadura</taxon>
    </lineage>
</organism>
<dbReference type="PANTHER" id="PTHR43539:SF68">
    <property type="entry name" value="FLAVIN-BINDING MONOOXYGENASE-LIKE PROTEIN (AFU_ORTHOLOGUE AFUA_4G09220)"/>
    <property type="match status" value="1"/>
</dbReference>
<evidence type="ECO:0000256" key="4">
    <source>
        <dbReference type="ARBA" id="ARBA00023002"/>
    </source>
</evidence>
<evidence type="ECO:0000256" key="1">
    <source>
        <dbReference type="ARBA" id="ARBA00010139"/>
    </source>
</evidence>
<evidence type="ECO:0000313" key="5">
    <source>
        <dbReference type="EMBL" id="SFP32034.1"/>
    </source>
</evidence>
<dbReference type="Pfam" id="PF00743">
    <property type="entry name" value="FMO-like"/>
    <property type="match status" value="1"/>
</dbReference>
<comment type="similarity">
    <text evidence="1">Belongs to the FAD-binding monooxygenase family.</text>
</comment>
<dbReference type="GO" id="GO:0050660">
    <property type="term" value="F:flavin adenine dinucleotide binding"/>
    <property type="evidence" value="ECO:0007669"/>
    <property type="project" value="InterPro"/>
</dbReference>
<dbReference type="PRINTS" id="PR00411">
    <property type="entry name" value="PNDRDTASEI"/>
</dbReference>
<dbReference type="SUPFAM" id="SSF51905">
    <property type="entry name" value="FAD/NAD(P)-binding domain"/>
    <property type="match status" value="2"/>
</dbReference>
<dbReference type="InterPro" id="IPR036188">
    <property type="entry name" value="FAD/NAD-bd_sf"/>
</dbReference>
<dbReference type="Gene3D" id="3.50.50.60">
    <property type="entry name" value="FAD/NAD(P)-binding domain"/>
    <property type="match status" value="1"/>
</dbReference>
<dbReference type="InParanoid" id="A0A1I5PD24"/>